<dbReference type="AlphaFoldDB" id="A0A8H5WMA5"/>
<keyword evidence="3" id="KW-1185">Reference proteome</keyword>
<reference evidence="2 3" key="2">
    <citation type="submission" date="2020-05" db="EMBL/GenBank/DDBJ databases">
        <title>Identification and distribution of gene clusters putatively required for synthesis of sphingolipid metabolism inhibitors in phylogenetically diverse species of the filamentous fungus Fusarium.</title>
        <authorList>
            <person name="Kim H.-S."/>
            <person name="Busman M."/>
            <person name="Brown D.W."/>
            <person name="Divon H."/>
            <person name="Uhlig S."/>
            <person name="Proctor R.H."/>
        </authorList>
    </citation>
    <scope>NUCLEOTIDE SEQUENCE [LARGE SCALE GENOMIC DNA]</scope>
    <source>
        <strain evidence="2 3">NRRL 25331</strain>
    </source>
</reference>
<feature type="region of interest" description="Disordered" evidence="1">
    <location>
        <begin position="58"/>
        <end position="164"/>
    </location>
</feature>
<feature type="compositionally biased region" description="Polar residues" evidence="1">
    <location>
        <begin position="67"/>
        <end position="81"/>
    </location>
</feature>
<name>A0A8H5WMA5_FUSCI</name>
<reference evidence="3" key="1">
    <citation type="journal article" date="2020" name="BMC Genomics">
        <title>Correction to: Identification and distribution of gene clusters required for synthesis of sphingolipid metabolism inhibitors in diverse species of the filamentous fungus Fusarium.</title>
        <authorList>
            <person name="Kim H.S."/>
            <person name="Lohmar J.M."/>
            <person name="Busman M."/>
            <person name="Brown D.W."/>
            <person name="Naumann T.A."/>
            <person name="Divon H.H."/>
            <person name="Lysoe E."/>
            <person name="Uhlig S."/>
            <person name="Proctor R.H."/>
        </authorList>
    </citation>
    <scope>NUCLEOTIDE SEQUENCE [LARGE SCALE GENOMIC DNA]</scope>
    <source>
        <strain evidence="3">NRRL 25331</strain>
    </source>
</reference>
<evidence type="ECO:0000256" key="1">
    <source>
        <dbReference type="SAM" id="MobiDB-lite"/>
    </source>
</evidence>
<proteinExistence type="predicted"/>
<evidence type="ECO:0000313" key="3">
    <source>
        <dbReference type="Proteomes" id="UP000572754"/>
    </source>
</evidence>
<gene>
    <name evidence="2" type="ORF">FCIRC_10653</name>
</gene>
<feature type="compositionally biased region" description="Basic and acidic residues" evidence="1">
    <location>
        <begin position="85"/>
        <end position="133"/>
    </location>
</feature>
<organism evidence="2 3">
    <name type="scientific">Fusarium circinatum</name>
    <name type="common">Pitch canker fungus</name>
    <name type="synonym">Gibberella circinata</name>
    <dbReference type="NCBI Taxonomy" id="48490"/>
    <lineage>
        <taxon>Eukaryota</taxon>
        <taxon>Fungi</taxon>
        <taxon>Dikarya</taxon>
        <taxon>Ascomycota</taxon>
        <taxon>Pezizomycotina</taxon>
        <taxon>Sordariomycetes</taxon>
        <taxon>Hypocreomycetidae</taxon>
        <taxon>Hypocreales</taxon>
        <taxon>Nectriaceae</taxon>
        <taxon>Fusarium</taxon>
        <taxon>Fusarium fujikuroi species complex</taxon>
    </lineage>
</organism>
<accession>A0A8H5WMA5</accession>
<dbReference type="Proteomes" id="UP000572754">
    <property type="component" value="Unassembled WGS sequence"/>
</dbReference>
<dbReference type="EMBL" id="JAAQPE010000396">
    <property type="protein sequence ID" value="KAF5665131.1"/>
    <property type="molecule type" value="Genomic_DNA"/>
</dbReference>
<sequence length="196" mass="21659">MSSFTPINARQVEEKKRAQARQCYWCVVMKPLGEPCTDRDNPDEQCCCDDCEIKRSKEEESAVQAETEATSGADTEATSGAETEDTVKAETEDTVKAETEDTVKAETEDTVKAETEDTVKAETEDTVRAEHEAPSQAAAERPIVEERARGKASNKKTCSRCNGKEYNMSNFADHIKVHALEENGEMQLQWAQDGAA</sequence>
<evidence type="ECO:0000313" key="2">
    <source>
        <dbReference type="EMBL" id="KAF5665131.1"/>
    </source>
</evidence>
<comment type="caution">
    <text evidence="2">The sequence shown here is derived from an EMBL/GenBank/DDBJ whole genome shotgun (WGS) entry which is preliminary data.</text>
</comment>
<protein>
    <submittedName>
        <fullName evidence="2">Uncharacterized protein</fullName>
    </submittedName>
</protein>